<gene>
    <name evidence="1" type="ORF">DHETER_LOCUS6255</name>
</gene>
<keyword evidence="2" id="KW-1185">Reference proteome</keyword>
<feature type="non-terminal residue" evidence="1">
    <location>
        <position position="648"/>
    </location>
</feature>
<accession>A0ACA9M985</accession>
<comment type="caution">
    <text evidence="1">The sequence shown here is derived from an EMBL/GenBank/DDBJ whole genome shotgun (WGS) entry which is preliminary data.</text>
</comment>
<evidence type="ECO:0000313" key="1">
    <source>
        <dbReference type="EMBL" id="CAG8575687.1"/>
    </source>
</evidence>
<dbReference type="Proteomes" id="UP000789702">
    <property type="component" value="Unassembled WGS sequence"/>
</dbReference>
<protein>
    <submittedName>
        <fullName evidence="1">1512_t:CDS:1</fullName>
    </submittedName>
</protein>
<reference evidence="1" key="1">
    <citation type="submission" date="2021-06" db="EMBL/GenBank/DDBJ databases">
        <authorList>
            <person name="Kallberg Y."/>
            <person name="Tangrot J."/>
            <person name="Rosling A."/>
        </authorList>
    </citation>
    <scope>NUCLEOTIDE SEQUENCE</scope>
    <source>
        <strain evidence="1">IL203A</strain>
    </source>
</reference>
<evidence type="ECO:0000313" key="2">
    <source>
        <dbReference type="Proteomes" id="UP000789702"/>
    </source>
</evidence>
<proteinExistence type="predicted"/>
<name>A0ACA9M985_9GLOM</name>
<dbReference type="EMBL" id="CAJVPU010007689">
    <property type="protein sequence ID" value="CAG8575687.1"/>
    <property type="molecule type" value="Genomic_DNA"/>
</dbReference>
<sequence>MSPQRKFGRKKKPIWQWFSEEPSKMAKHLLEKCEDIHQDERDNIEDILKNTDTKNLEKKNLLSQDDDHNTNTNNNASINRQLLKAIISANAPLSFVEDPEVAKLFHMLRPEYKLPSRKWISTDVLDNIHENVQCGIQNFIADSMFLTLSGDGWTNVSKNSMLNFIITNEKHESQILKIDNYSDQRHTGSNIFAIYKEIGMSLGLNKWIAFISDSGPDFKKAQRLIREDRDIGGKVLTIPCMAHQTNLLVKKIVESIFFTPVIKKMLVIINHFRNSNRALSKLRELAGNATLKPQYPCITRWTTFTKSAENILEIKTNLKVIALIHTSYLISHSQESNTLSNIINDNEFWLKLELFYELLKPYDYVIKILETEKATLGQVAASWAWLRGVINKSTFTNNDFQDSLIIEIDNRWQKIFNPVYLITWFLHPYHHGEGLNPTWLLYIQEAAYGLFCTFYPDYNQDKFIDEWLNYSNHEGPFSASSIKNPSFTRFPLRYWRTMLNVAPNLSEFACRLLSIPPNSATSERVWSLLGNIHTERRNRLSPIRAAKMAQVSWYINLTSKQNEKKAQKLNEIESNILDNDDYIDSSNDYIDGNDDVDEFIVNLNQISEKLIDDIHVLDLDSEETIPALMDIFDSKIVERSLNVYISQS</sequence>
<organism evidence="1 2">
    <name type="scientific">Dentiscutata heterogama</name>
    <dbReference type="NCBI Taxonomy" id="1316150"/>
    <lineage>
        <taxon>Eukaryota</taxon>
        <taxon>Fungi</taxon>
        <taxon>Fungi incertae sedis</taxon>
        <taxon>Mucoromycota</taxon>
        <taxon>Glomeromycotina</taxon>
        <taxon>Glomeromycetes</taxon>
        <taxon>Diversisporales</taxon>
        <taxon>Gigasporaceae</taxon>
        <taxon>Dentiscutata</taxon>
    </lineage>
</organism>